<sequence>MTQGRALLVIDLQTTMFDGVECPPIHNAEVLIANTKAIIAWARKTGIPTAFIQHEEDSGAMQRGAPGWHVLAALGQDTDREPTFSKSVPDAFSNAKLAEWLGENKQLVLVGAQSDCCVEATTLGALERSYDVTVVADAHSTWLWEEGKAVDATPLIQCKNESFAAAGAKLVSTADLIA</sequence>
<organism evidence="4 5">
    <name type="scientific">Achlya hypogyna</name>
    <name type="common">Oomycete</name>
    <name type="synonym">Protoachlya hypogyna</name>
    <dbReference type="NCBI Taxonomy" id="1202772"/>
    <lineage>
        <taxon>Eukaryota</taxon>
        <taxon>Sar</taxon>
        <taxon>Stramenopiles</taxon>
        <taxon>Oomycota</taxon>
        <taxon>Saprolegniomycetes</taxon>
        <taxon>Saprolegniales</taxon>
        <taxon>Achlyaceae</taxon>
        <taxon>Achlya</taxon>
    </lineage>
</organism>
<keyword evidence="5" id="KW-1185">Reference proteome</keyword>
<comment type="caution">
    <text evidence="4">The sequence shown here is derived from an EMBL/GenBank/DDBJ whole genome shotgun (WGS) entry which is preliminary data.</text>
</comment>
<dbReference type="OrthoDB" id="167809at2759"/>
<dbReference type="STRING" id="1202772.A0A1V9YNB4"/>
<proteinExistence type="inferred from homology"/>
<accession>A0A1V9YNB4</accession>
<dbReference type="SUPFAM" id="SSF52499">
    <property type="entry name" value="Isochorismatase-like hydrolases"/>
    <property type="match status" value="1"/>
</dbReference>
<evidence type="ECO:0000313" key="4">
    <source>
        <dbReference type="EMBL" id="OQR87197.1"/>
    </source>
</evidence>
<protein>
    <submittedName>
        <fullName evidence="4">Isochorismatase hydrolase</fullName>
    </submittedName>
</protein>
<dbReference type="PANTHER" id="PTHR43540">
    <property type="entry name" value="PEROXYUREIDOACRYLATE/UREIDOACRYLATE AMIDOHYDROLASE-RELATED"/>
    <property type="match status" value="1"/>
</dbReference>
<dbReference type="Pfam" id="PF00857">
    <property type="entry name" value="Isochorismatase"/>
    <property type="match status" value="1"/>
</dbReference>
<comment type="similarity">
    <text evidence="1">Belongs to the isochorismatase family.</text>
</comment>
<keyword evidence="2 4" id="KW-0378">Hydrolase</keyword>
<gene>
    <name evidence="4" type="ORF">ACHHYP_09397</name>
</gene>
<feature type="domain" description="Isochorismatase-like" evidence="3">
    <location>
        <begin position="6"/>
        <end position="141"/>
    </location>
</feature>
<name>A0A1V9YNB4_ACHHY</name>
<dbReference type="InterPro" id="IPR000868">
    <property type="entry name" value="Isochorismatase-like_dom"/>
</dbReference>
<evidence type="ECO:0000256" key="1">
    <source>
        <dbReference type="ARBA" id="ARBA00006336"/>
    </source>
</evidence>
<dbReference type="EMBL" id="JNBR01001460">
    <property type="protein sequence ID" value="OQR87197.1"/>
    <property type="molecule type" value="Genomic_DNA"/>
</dbReference>
<dbReference type="InterPro" id="IPR050272">
    <property type="entry name" value="Isochorismatase-like_hydrls"/>
</dbReference>
<reference evidence="4 5" key="1">
    <citation type="journal article" date="2014" name="Genome Biol. Evol.">
        <title>The secreted proteins of Achlya hypogyna and Thraustotheca clavata identify the ancestral oomycete secretome and reveal gene acquisitions by horizontal gene transfer.</title>
        <authorList>
            <person name="Misner I."/>
            <person name="Blouin N."/>
            <person name="Leonard G."/>
            <person name="Richards T.A."/>
            <person name="Lane C.E."/>
        </authorList>
    </citation>
    <scope>NUCLEOTIDE SEQUENCE [LARGE SCALE GENOMIC DNA]</scope>
    <source>
        <strain evidence="4 5">ATCC 48635</strain>
    </source>
</reference>
<evidence type="ECO:0000256" key="2">
    <source>
        <dbReference type="ARBA" id="ARBA00022801"/>
    </source>
</evidence>
<evidence type="ECO:0000259" key="3">
    <source>
        <dbReference type="Pfam" id="PF00857"/>
    </source>
</evidence>
<dbReference type="Gene3D" id="3.40.50.850">
    <property type="entry name" value="Isochorismatase-like"/>
    <property type="match status" value="1"/>
</dbReference>
<evidence type="ECO:0000313" key="5">
    <source>
        <dbReference type="Proteomes" id="UP000243579"/>
    </source>
</evidence>
<dbReference type="Proteomes" id="UP000243579">
    <property type="component" value="Unassembled WGS sequence"/>
</dbReference>
<dbReference type="InterPro" id="IPR036380">
    <property type="entry name" value="Isochorismatase-like_sf"/>
</dbReference>
<dbReference type="GO" id="GO:0016787">
    <property type="term" value="F:hydrolase activity"/>
    <property type="evidence" value="ECO:0007669"/>
    <property type="project" value="UniProtKB-KW"/>
</dbReference>
<dbReference type="AlphaFoldDB" id="A0A1V9YNB4"/>